<keyword evidence="1" id="KW-0732">Signal</keyword>
<dbReference type="RefSeq" id="WP_040387159.1">
    <property type="nucleotide sequence ID" value="NZ_CP048103.1"/>
</dbReference>
<reference evidence="3" key="1">
    <citation type="submission" date="2017-01" db="EMBL/GenBank/DDBJ databases">
        <authorList>
            <person name="Varghese N."/>
            <person name="Submissions S."/>
        </authorList>
    </citation>
    <scope>NUCLEOTIDE SEQUENCE [LARGE SCALE GENOMIC DNA]</scope>
    <source>
        <strain evidence="3">DSM 45196</strain>
    </source>
</reference>
<evidence type="ECO:0000256" key="1">
    <source>
        <dbReference type="SAM" id="SignalP"/>
    </source>
</evidence>
<evidence type="ECO:0000313" key="3">
    <source>
        <dbReference type="Proteomes" id="UP000186795"/>
    </source>
</evidence>
<dbReference type="AlphaFoldDB" id="A0A1N7IQW3"/>
<evidence type="ECO:0000313" key="2">
    <source>
        <dbReference type="EMBL" id="SIS39458.1"/>
    </source>
</evidence>
<keyword evidence="3" id="KW-1185">Reference proteome</keyword>
<name>A0A1N7IQW3_9BACL</name>
<gene>
    <name evidence="2" type="ORF">SAMN05421790_101252</name>
</gene>
<dbReference type="Proteomes" id="UP000186795">
    <property type="component" value="Unassembled WGS sequence"/>
</dbReference>
<protein>
    <recommendedName>
        <fullName evidence="4">Outer membrane lipoprotein-sorting protein</fullName>
    </recommendedName>
</protein>
<accession>A0A1N7IQW3</accession>
<dbReference type="PROSITE" id="PS51257">
    <property type="entry name" value="PROKAR_LIPOPROTEIN"/>
    <property type="match status" value="1"/>
</dbReference>
<feature type="signal peptide" evidence="1">
    <location>
        <begin position="1"/>
        <end position="25"/>
    </location>
</feature>
<organism evidence="2 3">
    <name type="scientific">Kroppenstedtia eburnea</name>
    <dbReference type="NCBI Taxonomy" id="714067"/>
    <lineage>
        <taxon>Bacteria</taxon>
        <taxon>Bacillati</taxon>
        <taxon>Bacillota</taxon>
        <taxon>Bacilli</taxon>
        <taxon>Bacillales</taxon>
        <taxon>Thermoactinomycetaceae</taxon>
        <taxon>Kroppenstedtia</taxon>
    </lineage>
</organism>
<feature type="chain" id="PRO_5039553336" description="Outer membrane lipoprotein-sorting protein" evidence="1">
    <location>
        <begin position="26"/>
        <end position="217"/>
    </location>
</feature>
<proteinExistence type="predicted"/>
<evidence type="ECO:0008006" key="4">
    <source>
        <dbReference type="Google" id="ProtNLM"/>
    </source>
</evidence>
<sequence length="217" mass="24832">MHLRNRTGRWLLTATLILLSGCIHGDAGKTGNESGVHSRLFRHIDAQLHQSHYPFTLSVPPLRFDGQQQGEDWLLESREPVGGKRIRVRKEGDTLFLTRGEQAEKLKTRQFGLLSPRDHLLLVKSTVLRIQPLPENQKGSIGAQAVLSSEEIGDRLGEWMGEAFEQGPANQASRKFRIRYQLWYRPDQEGLSVLRMEIRPQVKDQPSEKMVYRFGKP</sequence>
<dbReference type="OrthoDB" id="2988181at2"/>
<dbReference type="EMBL" id="FTOD01000001">
    <property type="protein sequence ID" value="SIS39458.1"/>
    <property type="molecule type" value="Genomic_DNA"/>
</dbReference>